<dbReference type="PANTHER" id="PTHR42709">
    <property type="entry name" value="ALKALINE PHOSPHATASE LIKE PROTEIN"/>
    <property type="match status" value="1"/>
</dbReference>
<organism evidence="3 4">
    <name type="scientific">Candidatus Ornithospirochaeta stercoravium</name>
    <dbReference type="NCBI Taxonomy" id="2840897"/>
    <lineage>
        <taxon>Bacteria</taxon>
        <taxon>Pseudomonadati</taxon>
        <taxon>Spirochaetota</taxon>
        <taxon>Spirochaetia</taxon>
        <taxon>Spirochaetales</taxon>
        <taxon>Spirochaetaceae</taxon>
        <taxon>Spirochaetaceae incertae sedis</taxon>
        <taxon>Candidatus Ornithospirochaeta</taxon>
    </lineage>
</organism>
<dbReference type="AlphaFoldDB" id="A0A9D9I976"/>
<gene>
    <name evidence="3" type="ORF">IAA72_00830</name>
</gene>
<feature type="transmembrane region" description="Helical" evidence="1">
    <location>
        <begin position="71"/>
        <end position="93"/>
    </location>
</feature>
<dbReference type="InterPro" id="IPR032816">
    <property type="entry name" value="VTT_dom"/>
</dbReference>
<keyword evidence="1" id="KW-1133">Transmembrane helix</keyword>
<name>A0A9D9I976_9SPIO</name>
<protein>
    <submittedName>
        <fullName evidence="3">DedA family protein</fullName>
    </submittedName>
</protein>
<dbReference type="InterPro" id="IPR051311">
    <property type="entry name" value="DedA_domain"/>
</dbReference>
<comment type="caution">
    <text evidence="3">The sequence shown here is derived from an EMBL/GenBank/DDBJ whole genome shotgun (WGS) entry which is preliminary data.</text>
</comment>
<keyword evidence="1" id="KW-0812">Transmembrane</keyword>
<reference evidence="3" key="2">
    <citation type="journal article" date="2021" name="PeerJ">
        <title>Extensive microbial diversity within the chicken gut microbiome revealed by metagenomics and culture.</title>
        <authorList>
            <person name="Gilroy R."/>
            <person name="Ravi A."/>
            <person name="Getino M."/>
            <person name="Pursley I."/>
            <person name="Horton D.L."/>
            <person name="Alikhan N.F."/>
            <person name="Baker D."/>
            <person name="Gharbi K."/>
            <person name="Hall N."/>
            <person name="Watson M."/>
            <person name="Adriaenssens E.M."/>
            <person name="Foster-Nyarko E."/>
            <person name="Jarju S."/>
            <person name="Secka A."/>
            <person name="Antonio M."/>
            <person name="Oren A."/>
            <person name="Chaudhuri R.R."/>
            <person name="La Ragione R."/>
            <person name="Hildebrand F."/>
            <person name="Pallen M.J."/>
        </authorList>
    </citation>
    <scope>NUCLEOTIDE SEQUENCE</scope>
    <source>
        <strain evidence="3">14700</strain>
    </source>
</reference>
<dbReference type="PANTHER" id="PTHR42709:SF11">
    <property type="entry name" value="DEDA FAMILY PROTEIN"/>
    <property type="match status" value="1"/>
</dbReference>
<feature type="domain" description="VTT" evidence="2">
    <location>
        <begin position="95"/>
        <end position="194"/>
    </location>
</feature>
<evidence type="ECO:0000313" key="4">
    <source>
        <dbReference type="Proteomes" id="UP000810292"/>
    </source>
</evidence>
<dbReference type="Proteomes" id="UP000810292">
    <property type="component" value="Unassembled WGS sequence"/>
</dbReference>
<dbReference type="EMBL" id="JADIMF010000013">
    <property type="protein sequence ID" value="MBO8468314.1"/>
    <property type="molecule type" value="Genomic_DNA"/>
</dbReference>
<feature type="transmembrane region" description="Helical" evidence="1">
    <location>
        <begin position="28"/>
        <end position="51"/>
    </location>
</feature>
<feature type="transmembrane region" description="Helical" evidence="1">
    <location>
        <begin position="185"/>
        <end position="204"/>
    </location>
</feature>
<dbReference type="GO" id="GO:0005886">
    <property type="term" value="C:plasma membrane"/>
    <property type="evidence" value="ECO:0007669"/>
    <property type="project" value="TreeGrafter"/>
</dbReference>
<reference evidence="3" key="1">
    <citation type="submission" date="2020-10" db="EMBL/GenBank/DDBJ databases">
        <authorList>
            <person name="Gilroy R."/>
        </authorList>
    </citation>
    <scope>NUCLEOTIDE SEQUENCE</scope>
    <source>
        <strain evidence="3">14700</strain>
    </source>
</reference>
<evidence type="ECO:0000259" key="2">
    <source>
        <dbReference type="Pfam" id="PF09335"/>
    </source>
</evidence>
<accession>A0A9D9I976</accession>
<evidence type="ECO:0000313" key="3">
    <source>
        <dbReference type="EMBL" id="MBO8468314.1"/>
    </source>
</evidence>
<proteinExistence type="predicted"/>
<feature type="transmembrane region" description="Helical" evidence="1">
    <location>
        <begin position="100"/>
        <end position="124"/>
    </location>
</feature>
<evidence type="ECO:0000256" key="1">
    <source>
        <dbReference type="SAM" id="Phobius"/>
    </source>
</evidence>
<keyword evidence="1" id="KW-0472">Membrane</keyword>
<dbReference type="Pfam" id="PF09335">
    <property type="entry name" value="VTT_dom"/>
    <property type="match status" value="1"/>
</dbReference>
<sequence>MTDNTAHKFDDEETKQEHKDVHLNWKKIALVGFIPLLLIFLGFFAVVKYIGGDNYTAAIDWFDENLGMWGIFFYVYVVDTLILPLSPDFVFPIAASMNPFIVVPVIGTASALGGVTSYAIGLLLHKIPLIKKYTEKAEAKWGAYIRKYGTAFVILAGILPLPFSTICVLAGALKMDARKVIPATCIRYIRAALYFALFRAGLLII</sequence>
<feature type="transmembrane region" description="Helical" evidence="1">
    <location>
        <begin position="151"/>
        <end position="173"/>
    </location>
</feature>